<keyword evidence="2" id="KW-1185">Reference proteome</keyword>
<dbReference type="InterPro" id="IPR050561">
    <property type="entry name" value="PTP"/>
</dbReference>
<dbReference type="PANTHER" id="PTHR23339">
    <property type="entry name" value="TYROSINE SPECIFIC PROTEIN PHOSPHATASE AND DUAL SPECIFICITY PROTEIN PHOSPHATASE"/>
    <property type="match status" value="1"/>
</dbReference>
<dbReference type="Pfam" id="PF14566">
    <property type="entry name" value="PTPlike_phytase"/>
    <property type="match status" value="3"/>
</dbReference>
<sequence length="1345" mass="152387">MKILTSRWAQNERKIVRERHGSVLSRGLILKRDQAASGEDYALEHAVALEGAPLFREADVGLDVYGVAQPTIIGLKTALSVLQCDPQDDGNGSTRRCAWVCTREEPVVFVGDTPYVLREAHKPRNTYSMSDRAENLEGIEKRLKNDILAEASKNNGLLLVHQEQDSTTELKSKWVAVQRDNVRTMREVFTWIQSQGWRVSYHRLPIAPDQPLEHNYLDAYTQIIKDNDPLNTCFIANCGAGVFRTTFAMIAAVLVRRRQTHLLTQVDPLLDTDNVGNVDKHAPSKSLVHTLRRVQDNMVHDRHLLRLVHVLNHSLSTHDTRSVIEQLLMQPSLLKSLQEANTGNYGMVRQLCGLLDNGLACKEIVDTAIDACSHMTNLRESILAHRLRYSTAAAIDEPQAHALLRRAAKALEVYYFLIAFSSYVEDSRTAVFHVRFVDWLKERAEIWRGIGRIRGLHHHLSLFDPVADLSLISRGDTGVLAAPNESVRQRFGEVIAQGALVTGDEFADFVVRNRTGTVLRSGLLLKRDVWRKFEHQAKVPCIRGAVNFRRIRDTNVFGTGQPSVDGIRNLLMTVLDDIPRQDNEIRTVLWINLREEPLVYVSGGPYCLRQRELSLRNITDYSGITSERLAQLEERLRQDVIQELSASDNKLLLHTETEDGTVVPLWEDAEPSDISTMQEVMDHISASLPNDVHLVFRRVPITAEKSLDSSDICDLINAVLHSYNNRMPIIVNCQLGRGRTTLVSVLILLIKHWMGDAPLSTQTQDKQPLTYHVINSLLRVVPYGQETKRIVDNAIDSCGYMINIRDDIEESRCKAIETSDEAKKQQYIARGVQSLRRYFQILTFQAYLNSVRPDTIMSHTYEHFIRKQPVLETIARDLNQWELSTITPLRKVDIGDGVALTDEVEEVVRNRTGNILSASTILKSDFFSGILKAGLPLRIEGMPNLRGVCPLVSLQHSLIHKKITLHTARETWGCGMPTIDGLRAGLSRMNAAPNGYGRIVWTNLREEPVLYVNGRPHVLRLADQPLTNVEATGVTTEVVERIERALQRDLREEARQRNGHVLLHDEVALENGEYAIVPVWETVQDSDILTPRDVYERVSSEGFRVDYARVAITDEQAPVPEVFSHLEERVQRAIDTDSMCVFNCQMGRGRTTSGMVIASMIVSVREYGQLWLEQDVWATMDQAQAEDESRELREDELRSDGEYRCILQLVAVLSHGRLAKMLLDHAIDRMDTIQNLRKAISMMKLRADNASPDSPRHKQLVTAFHNYLGRYGYLIAYASYLLDKHQFDAHLRDGDVLFGSPLRPHRSHSGSIEDASALAGIYPSFPEWLHKRREISAILDREELD</sequence>
<dbReference type="EMBL" id="CP033151">
    <property type="protein sequence ID" value="AYO43254.1"/>
    <property type="molecule type" value="Genomic_DNA"/>
</dbReference>
<dbReference type="Proteomes" id="UP000269793">
    <property type="component" value="Chromosome IV"/>
</dbReference>
<evidence type="ECO:0000313" key="2">
    <source>
        <dbReference type="Proteomes" id="UP000269793"/>
    </source>
</evidence>
<protein>
    <submittedName>
        <fullName evidence="1">Paladin</fullName>
    </submittedName>
</protein>
<evidence type="ECO:0000313" key="1">
    <source>
        <dbReference type="EMBL" id="AYO43254.1"/>
    </source>
</evidence>
<dbReference type="InterPro" id="IPR029021">
    <property type="entry name" value="Prot-tyrosine_phosphatase-like"/>
</dbReference>
<organism evidence="1 2">
    <name type="scientific">Malassezia restricta (strain ATCC 96810 / NBRC 103918 / CBS 7877)</name>
    <name type="common">Seborrheic dermatitis infection agent</name>
    <dbReference type="NCBI Taxonomy" id="425264"/>
    <lineage>
        <taxon>Eukaryota</taxon>
        <taxon>Fungi</taxon>
        <taxon>Dikarya</taxon>
        <taxon>Basidiomycota</taxon>
        <taxon>Ustilaginomycotina</taxon>
        <taxon>Malasseziomycetes</taxon>
        <taxon>Malasseziales</taxon>
        <taxon>Malasseziaceae</taxon>
        <taxon>Malassezia</taxon>
    </lineage>
</organism>
<dbReference type="OrthoDB" id="66369at2759"/>
<proteinExistence type="predicted"/>
<dbReference type="VEuPathDB" id="FungiDB:DNF11_2304"/>
<name>A0A3G2S5B9_MALR7</name>
<dbReference type="SUPFAM" id="SSF52799">
    <property type="entry name" value="(Phosphotyrosine protein) phosphatases II"/>
    <property type="match status" value="3"/>
</dbReference>
<dbReference type="CDD" id="cd14496">
    <property type="entry name" value="PTP_paladin"/>
    <property type="match status" value="2"/>
</dbReference>
<accession>A0A3G2S5B9</accession>
<reference evidence="1 2" key="1">
    <citation type="submission" date="2018-10" db="EMBL/GenBank/DDBJ databases">
        <title>Complete genome sequence of Malassezia restricta CBS 7877.</title>
        <authorList>
            <person name="Morand S.C."/>
            <person name="Bertignac M."/>
            <person name="Iltis A."/>
            <person name="Kolder I."/>
            <person name="Pirovano W."/>
            <person name="Jourdain R."/>
            <person name="Clavaud C."/>
        </authorList>
    </citation>
    <scope>NUCLEOTIDE SEQUENCE [LARGE SCALE GENOMIC DNA]</scope>
    <source>
        <strain evidence="1 2">CBS 7877</strain>
    </source>
</reference>
<dbReference type="SMART" id="SM01301">
    <property type="entry name" value="PTPlike_phytase"/>
    <property type="match status" value="3"/>
</dbReference>
<dbReference type="Gene3D" id="3.90.190.10">
    <property type="entry name" value="Protein tyrosine phosphatase superfamily"/>
    <property type="match status" value="3"/>
</dbReference>
<gene>
    <name evidence="1" type="primary">PALD1</name>
    <name evidence="1" type="ORF">DNF11_2304</name>
</gene>